<evidence type="ECO:0000259" key="1">
    <source>
        <dbReference type="PROSITE" id="PS51186"/>
    </source>
</evidence>
<dbReference type="AlphaFoldDB" id="A0A1I6PE11"/>
<dbReference type="SUPFAM" id="SSF53335">
    <property type="entry name" value="S-adenosyl-L-methionine-dependent methyltransferases"/>
    <property type="match status" value="1"/>
</dbReference>
<name>A0A1I6PE11_9ACTN</name>
<dbReference type="InterPro" id="IPR041698">
    <property type="entry name" value="Methyltransf_25"/>
</dbReference>
<reference evidence="3" key="1">
    <citation type="submission" date="2016-10" db="EMBL/GenBank/DDBJ databases">
        <authorList>
            <person name="Varghese N."/>
            <person name="Submissions S."/>
        </authorList>
    </citation>
    <scope>NUCLEOTIDE SEQUENCE [LARGE SCALE GENOMIC DNA]</scope>
    <source>
        <strain evidence="3">CGMCC 4.7047</strain>
    </source>
</reference>
<dbReference type="InterPro" id="IPR029063">
    <property type="entry name" value="SAM-dependent_MTases_sf"/>
</dbReference>
<feature type="domain" description="N-acetyltransferase" evidence="1">
    <location>
        <begin position="254"/>
        <end position="407"/>
    </location>
</feature>
<proteinExistence type="predicted"/>
<evidence type="ECO:0000313" key="2">
    <source>
        <dbReference type="EMBL" id="SFS38426.1"/>
    </source>
</evidence>
<dbReference type="GO" id="GO:0016747">
    <property type="term" value="F:acyltransferase activity, transferring groups other than amino-acyl groups"/>
    <property type="evidence" value="ECO:0007669"/>
    <property type="project" value="InterPro"/>
</dbReference>
<dbReference type="Gene3D" id="3.40.630.30">
    <property type="match status" value="1"/>
</dbReference>
<dbReference type="InterPro" id="IPR050508">
    <property type="entry name" value="Methyltransf_Superfamily"/>
</dbReference>
<dbReference type="SUPFAM" id="SSF55729">
    <property type="entry name" value="Acyl-CoA N-acyltransferases (Nat)"/>
    <property type="match status" value="1"/>
</dbReference>
<gene>
    <name evidence="2" type="ORF">SAMN05444716_101444</name>
</gene>
<evidence type="ECO:0000313" key="3">
    <source>
        <dbReference type="Proteomes" id="UP000198873"/>
    </source>
</evidence>
<dbReference type="InterPro" id="IPR016181">
    <property type="entry name" value="Acyl_CoA_acyltransferase"/>
</dbReference>
<dbReference type="Gene3D" id="3.40.50.150">
    <property type="entry name" value="Vaccinia Virus protein VP39"/>
    <property type="match status" value="1"/>
</dbReference>
<dbReference type="RefSeq" id="WP_093842000.1">
    <property type="nucleotide sequence ID" value="NZ_FPAB01000001.1"/>
</dbReference>
<keyword evidence="3" id="KW-1185">Reference proteome</keyword>
<accession>A0A1I6PE11</accession>
<organism evidence="2 3">
    <name type="scientific">Streptomyces harbinensis</name>
    <dbReference type="NCBI Taxonomy" id="1176198"/>
    <lineage>
        <taxon>Bacteria</taxon>
        <taxon>Bacillati</taxon>
        <taxon>Actinomycetota</taxon>
        <taxon>Actinomycetes</taxon>
        <taxon>Kitasatosporales</taxon>
        <taxon>Streptomycetaceae</taxon>
        <taxon>Streptomyces</taxon>
    </lineage>
</organism>
<dbReference type="InterPro" id="IPR000182">
    <property type="entry name" value="GNAT_dom"/>
</dbReference>
<dbReference type="PANTHER" id="PTHR42912:SF93">
    <property type="entry name" value="N6-ADENOSINE-METHYLTRANSFERASE TMT1A"/>
    <property type="match status" value="1"/>
</dbReference>
<dbReference type="PROSITE" id="PS51186">
    <property type="entry name" value="GNAT"/>
    <property type="match status" value="1"/>
</dbReference>
<dbReference type="GO" id="GO:0008168">
    <property type="term" value="F:methyltransferase activity"/>
    <property type="evidence" value="ECO:0007669"/>
    <property type="project" value="TreeGrafter"/>
</dbReference>
<dbReference type="Pfam" id="PF00583">
    <property type="entry name" value="Acetyltransf_1"/>
    <property type="match status" value="1"/>
</dbReference>
<dbReference type="Proteomes" id="UP000198873">
    <property type="component" value="Unassembled WGS sequence"/>
</dbReference>
<dbReference type="STRING" id="1176198.SAMN05444716_101444"/>
<dbReference type="Pfam" id="PF13649">
    <property type="entry name" value="Methyltransf_25"/>
    <property type="match status" value="1"/>
</dbReference>
<dbReference type="EMBL" id="FPAB01000001">
    <property type="protein sequence ID" value="SFS38426.1"/>
    <property type="molecule type" value="Genomic_DNA"/>
</dbReference>
<dbReference type="PANTHER" id="PTHR42912">
    <property type="entry name" value="METHYLTRANSFERASE"/>
    <property type="match status" value="1"/>
</dbReference>
<dbReference type="CDD" id="cd02440">
    <property type="entry name" value="AdoMet_MTases"/>
    <property type="match status" value="1"/>
</dbReference>
<keyword evidence="2" id="KW-0808">Transferase</keyword>
<sequence>MSDALHEAFFALHHGLPRQGPGSDATTRRLLALAGPLPERPRTLDVGCGPGRAALLLAAEAGARVTAVDLHRPFLDELRERSAAHGLSDRIRIERHSMTALPYPDGAFDLIWAEGSAYLMGFDTALRSWRRLLAPGGVLVVTECEWATDTPAPRAAAFWAQAGALRSGERNTAAAEAAGYRVLGVHELPDSDWFEEYYDPLARHADAADPARPGMAQAIAGAREEIAVRRAHGADYRYRGYVLTPADTEEKSMWTTRAERPGSAGAADRAAIREVLLGAFPTPLEADLVEALRADESAWLPELSVVAQTPDGTIAGYALITRGWVDGEPVLTLAPCAVRPEFQRQGAGAAAIRAALEAARARDGERLVTVLGHPEYYPRFGFTPASGFGIRVGFEVPDEAIMVLALTEDRPLPAGTIRYPEAFGV</sequence>
<protein>
    <submittedName>
        <fullName evidence="2">Predicted N-acetyltransferase YhbS</fullName>
    </submittedName>
</protein>